<name>A0AAV4J7Z7_9GAST</name>
<keyword evidence="3" id="KW-1185">Reference proteome</keyword>
<feature type="compositionally biased region" description="Polar residues" evidence="1">
    <location>
        <begin position="30"/>
        <end position="42"/>
    </location>
</feature>
<dbReference type="EMBL" id="BMAT01006686">
    <property type="protein sequence ID" value="GFS17960.1"/>
    <property type="molecule type" value="Genomic_DNA"/>
</dbReference>
<gene>
    <name evidence="2" type="ORF">ElyMa_003251900</name>
</gene>
<dbReference type="Proteomes" id="UP000762676">
    <property type="component" value="Unassembled WGS sequence"/>
</dbReference>
<protein>
    <submittedName>
        <fullName evidence="2">Uncharacterized protein</fullName>
    </submittedName>
</protein>
<sequence>MMNNKRKQKRDLKSRSKKRKRSSWHSARSNHAQKVSSKTKGTNARLRTDQFESDEEMNALPPPSPRPAHSAQDTPLLSVVSPSTNRVMDVSSTDDEWE</sequence>
<comment type="caution">
    <text evidence="2">The sequence shown here is derived from an EMBL/GenBank/DDBJ whole genome shotgun (WGS) entry which is preliminary data.</text>
</comment>
<feature type="compositionally biased region" description="Basic residues" evidence="1">
    <location>
        <begin position="1"/>
        <end position="23"/>
    </location>
</feature>
<evidence type="ECO:0000313" key="3">
    <source>
        <dbReference type="Proteomes" id="UP000762676"/>
    </source>
</evidence>
<proteinExistence type="predicted"/>
<reference evidence="2 3" key="1">
    <citation type="journal article" date="2021" name="Elife">
        <title>Chloroplast acquisition without the gene transfer in kleptoplastic sea slugs, Plakobranchus ocellatus.</title>
        <authorList>
            <person name="Maeda T."/>
            <person name="Takahashi S."/>
            <person name="Yoshida T."/>
            <person name="Shimamura S."/>
            <person name="Takaki Y."/>
            <person name="Nagai Y."/>
            <person name="Toyoda A."/>
            <person name="Suzuki Y."/>
            <person name="Arimoto A."/>
            <person name="Ishii H."/>
            <person name="Satoh N."/>
            <person name="Nishiyama T."/>
            <person name="Hasebe M."/>
            <person name="Maruyama T."/>
            <person name="Minagawa J."/>
            <person name="Obokata J."/>
            <person name="Shigenobu S."/>
        </authorList>
    </citation>
    <scope>NUCLEOTIDE SEQUENCE [LARGE SCALE GENOMIC DNA]</scope>
</reference>
<accession>A0AAV4J7Z7</accession>
<organism evidence="2 3">
    <name type="scientific">Elysia marginata</name>
    <dbReference type="NCBI Taxonomy" id="1093978"/>
    <lineage>
        <taxon>Eukaryota</taxon>
        <taxon>Metazoa</taxon>
        <taxon>Spiralia</taxon>
        <taxon>Lophotrochozoa</taxon>
        <taxon>Mollusca</taxon>
        <taxon>Gastropoda</taxon>
        <taxon>Heterobranchia</taxon>
        <taxon>Euthyneura</taxon>
        <taxon>Panpulmonata</taxon>
        <taxon>Sacoglossa</taxon>
        <taxon>Placobranchoidea</taxon>
        <taxon>Plakobranchidae</taxon>
        <taxon>Elysia</taxon>
    </lineage>
</organism>
<feature type="compositionally biased region" description="Polar residues" evidence="1">
    <location>
        <begin position="71"/>
        <end position="86"/>
    </location>
</feature>
<evidence type="ECO:0000256" key="1">
    <source>
        <dbReference type="SAM" id="MobiDB-lite"/>
    </source>
</evidence>
<feature type="region of interest" description="Disordered" evidence="1">
    <location>
        <begin position="1"/>
        <end position="98"/>
    </location>
</feature>
<evidence type="ECO:0000313" key="2">
    <source>
        <dbReference type="EMBL" id="GFS17960.1"/>
    </source>
</evidence>
<dbReference type="AlphaFoldDB" id="A0AAV4J7Z7"/>